<reference evidence="1" key="2">
    <citation type="journal article" date="2015" name="Data Brief">
        <title>Shoot transcriptome of the giant reed, Arundo donax.</title>
        <authorList>
            <person name="Barrero R.A."/>
            <person name="Guerrero F.D."/>
            <person name="Moolhuijzen P."/>
            <person name="Goolsby J.A."/>
            <person name="Tidwell J."/>
            <person name="Bellgard S.E."/>
            <person name="Bellgard M.I."/>
        </authorList>
    </citation>
    <scope>NUCLEOTIDE SEQUENCE</scope>
    <source>
        <tissue evidence="1">Shoot tissue taken approximately 20 cm above the soil surface</tissue>
    </source>
</reference>
<protein>
    <submittedName>
        <fullName evidence="1">Uncharacterized protein</fullName>
    </submittedName>
</protein>
<proteinExistence type="predicted"/>
<sequence length="54" mass="6461">MHQVQTCKQKIQVNLNIFSEEKTVQIQNISLLKREETTHLSLLEYDSPTQYWIL</sequence>
<reference evidence="1" key="1">
    <citation type="submission" date="2014-09" db="EMBL/GenBank/DDBJ databases">
        <authorList>
            <person name="Magalhaes I.L.F."/>
            <person name="Oliveira U."/>
            <person name="Santos F.R."/>
            <person name="Vidigal T.H.D.A."/>
            <person name="Brescovit A.D."/>
            <person name="Santos A.J."/>
        </authorList>
    </citation>
    <scope>NUCLEOTIDE SEQUENCE</scope>
    <source>
        <tissue evidence="1">Shoot tissue taken approximately 20 cm above the soil surface</tissue>
    </source>
</reference>
<dbReference type="AlphaFoldDB" id="A0A0A9EDI8"/>
<name>A0A0A9EDI8_ARUDO</name>
<organism evidence="1">
    <name type="scientific">Arundo donax</name>
    <name type="common">Giant reed</name>
    <name type="synonym">Donax arundinaceus</name>
    <dbReference type="NCBI Taxonomy" id="35708"/>
    <lineage>
        <taxon>Eukaryota</taxon>
        <taxon>Viridiplantae</taxon>
        <taxon>Streptophyta</taxon>
        <taxon>Embryophyta</taxon>
        <taxon>Tracheophyta</taxon>
        <taxon>Spermatophyta</taxon>
        <taxon>Magnoliopsida</taxon>
        <taxon>Liliopsida</taxon>
        <taxon>Poales</taxon>
        <taxon>Poaceae</taxon>
        <taxon>PACMAD clade</taxon>
        <taxon>Arundinoideae</taxon>
        <taxon>Arundineae</taxon>
        <taxon>Arundo</taxon>
    </lineage>
</organism>
<accession>A0A0A9EDI8</accession>
<evidence type="ECO:0000313" key="1">
    <source>
        <dbReference type="EMBL" id="JAD98844.1"/>
    </source>
</evidence>
<dbReference type="EMBL" id="GBRH01199051">
    <property type="protein sequence ID" value="JAD98844.1"/>
    <property type="molecule type" value="Transcribed_RNA"/>
</dbReference>